<feature type="domain" description="HTH araC/xylS-type" evidence="12">
    <location>
        <begin position="374"/>
        <end position="472"/>
    </location>
</feature>
<dbReference type="InterPro" id="IPR011006">
    <property type="entry name" value="CheY-like_superfamily"/>
</dbReference>
<dbReference type="EMBL" id="CYZV01000043">
    <property type="protein sequence ID" value="CUO72030.1"/>
    <property type="molecule type" value="Genomic_DNA"/>
</dbReference>
<dbReference type="InterPro" id="IPR051552">
    <property type="entry name" value="HptR"/>
</dbReference>
<gene>
    <name evidence="14" type="ORF">ERS852470_03169</name>
</gene>
<evidence type="ECO:0000256" key="4">
    <source>
        <dbReference type="ARBA" id="ARBA00022553"/>
    </source>
</evidence>
<dbReference type="AlphaFoldDB" id="A0A174HFX8"/>
<dbReference type="PANTHER" id="PTHR42713">
    <property type="entry name" value="HISTIDINE KINASE-RELATED"/>
    <property type="match status" value="1"/>
</dbReference>
<keyword evidence="7" id="KW-0238">DNA-binding</keyword>
<evidence type="ECO:0000256" key="9">
    <source>
        <dbReference type="ARBA" id="ARBA00024867"/>
    </source>
</evidence>
<evidence type="ECO:0000313" key="14">
    <source>
        <dbReference type="EMBL" id="CUO72030.1"/>
    </source>
</evidence>
<keyword evidence="5" id="KW-0902">Two-component regulatory system</keyword>
<feature type="coiled-coil region" evidence="11">
    <location>
        <begin position="109"/>
        <end position="140"/>
    </location>
</feature>
<evidence type="ECO:0000256" key="2">
    <source>
        <dbReference type="ARBA" id="ARBA00018672"/>
    </source>
</evidence>
<dbReference type="InterPro" id="IPR018060">
    <property type="entry name" value="HTH_AraC"/>
</dbReference>
<dbReference type="Pfam" id="PF00072">
    <property type="entry name" value="Response_reg"/>
    <property type="match status" value="1"/>
</dbReference>
<reference evidence="14 15" key="1">
    <citation type="submission" date="2015-09" db="EMBL/GenBank/DDBJ databases">
        <authorList>
            <consortium name="Pathogen Informatics"/>
        </authorList>
    </citation>
    <scope>NUCLEOTIDE SEQUENCE [LARGE SCALE GENOMIC DNA]</scope>
    <source>
        <strain evidence="14 15">2789STDY5834855</strain>
    </source>
</reference>
<dbReference type="PROSITE" id="PS50110">
    <property type="entry name" value="RESPONSE_REGULATORY"/>
    <property type="match status" value="1"/>
</dbReference>
<evidence type="ECO:0000256" key="5">
    <source>
        <dbReference type="ARBA" id="ARBA00023012"/>
    </source>
</evidence>
<proteinExistence type="predicted"/>
<dbReference type="Pfam" id="PF12833">
    <property type="entry name" value="HTH_18"/>
    <property type="match status" value="1"/>
</dbReference>
<dbReference type="PANTHER" id="PTHR42713:SF3">
    <property type="entry name" value="TRANSCRIPTIONAL REGULATORY PROTEIN HPTR"/>
    <property type="match status" value="1"/>
</dbReference>
<keyword evidence="4 10" id="KW-0597">Phosphoprotein</keyword>
<name>A0A174HFX8_9CLOT</name>
<keyword evidence="6" id="KW-0805">Transcription regulation</keyword>
<dbReference type="Gene3D" id="3.40.50.2300">
    <property type="match status" value="1"/>
</dbReference>
<dbReference type="OrthoDB" id="2990361at2"/>
<protein>
    <recommendedName>
        <fullName evidence="2">Stage 0 sporulation protein A homolog</fullName>
    </recommendedName>
</protein>
<keyword evidence="8" id="KW-0804">Transcription</keyword>
<dbReference type="SUPFAM" id="SSF52172">
    <property type="entry name" value="CheY-like"/>
    <property type="match status" value="1"/>
</dbReference>
<organism evidence="14 15">
    <name type="scientific">Clostridium disporicum</name>
    <dbReference type="NCBI Taxonomy" id="84024"/>
    <lineage>
        <taxon>Bacteria</taxon>
        <taxon>Bacillati</taxon>
        <taxon>Bacillota</taxon>
        <taxon>Clostridia</taxon>
        <taxon>Eubacteriales</taxon>
        <taxon>Clostridiaceae</taxon>
        <taxon>Clostridium</taxon>
    </lineage>
</organism>
<keyword evidence="11" id="KW-0175">Coiled coil</keyword>
<dbReference type="Gene3D" id="1.10.10.60">
    <property type="entry name" value="Homeodomain-like"/>
    <property type="match status" value="2"/>
</dbReference>
<accession>A0A174HFX8</accession>
<evidence type="ECO:0000256" key="11">
    <source>
        <dbReference type="SAM" id="Coils"/>
    </source>
</evidence>
<evidence type="ECO:0000256" key="8">
    <source>
        <dbReference type="ARBA" id="ARBA00023163"/>
    </source>
</evidence>
<dbReference type="SUPFAM" id="SSF46689">
    <property type="entry name" value="Homeodomain-like"/>
    <property type="match status" value="1"/>
</dbReference>
<dbReference type="SMART" id="SM00448">
    <property type="entry name" value="REC"/>
    <property type="match status" value="1"/>
</dbReference>
<dbReference type="GO" id="GO:0005737">
    <property type="term" value="C:cytoplasm"/>
    <property type="evidence" value="ECO:0007669"/>
    <property type="project" value="UniProtKB-SubCell"/>
</dbReference>
<dbReference type="CDD" id="cd17536">
    <property type="entry name" value="REC_YesN-like"/>
    <property type="match status" value="1"/>
</dbReference>
<dbReference type="PRINTS" id="PR00032">
    <property type="entry name" value="HTHARAC"/>
</dbReference>
<keyword evidence="3" id="KW-0963">Cytoplasm</keyword>
<evidence type="ECO:0000259" key="13">
    <source>
        <dbReference type="PROSITE" id="PS50110"/>
    </source>
</evidence>
<evidence type="ECO:0000256" key="3">
    <source>
        <dbReference type="ARBA" id="ARBA00022490"/>
    </source>
</evidence>
<dbReference type="RefSeq" id="WP_055277770.1">
    <property type="nucleotide sequence ID" value="NZ_CYZV01000043.1"/>
</dbReference>
<dbReference type="GO" id="GO:0043565">
    <property type="term" value="F:sequence-specific DNA binding"/>
    <property type="evidence" value="ECO:0007669"/>
    <property type="project" value="InterPro"/>
</dbReference>
<feature type="modified residue" description="4-aspartylphosphate" evidence="10">
    <location>
        <position position="55"/>
    </location>
</feature>
<comment type="subcellular location">
    <subcellularLocation>
        <location evidence="1">Cytoplasm</location>
    </subcellularLocation>
</comment>
<dbReference type="InterPro" id="IPR020449">
    <property type="entry name" value="Tscrpt_reg_AraC-type_HTH"/>
</dbReference>
<feature type="domain" description="Response regulatory" evidence="13">
    <location>
        <begin position="3"/>
        <end position="120"/>
    </location>
</feature>
<evidence type="ECO:0000313" key="15">
    <source>
        <dbReference type="Proteomes" id="UP000095558"/>
    </source>
</evidence>
<comment type="function">
    <text evidence="9">May play the central regulatory role in sporulation. It may be an element of the effector pathway responsible for the activation of sporulation genes in response to nutritional stress. Spo0A may act in concert with spo0H (a sigma factor) to control the expression of some genes that are critical to the sporulation process.</text>
</comment>
<dbReference type="GO" id="GO:0000160">
    <property type="term" value="P:phosphorelay signal transduction system"/>
    <property type="evidence" value="ECO:0007669"/>
    <property type="project" value="UniProtKB-KW"/>
</dbReference>
<evidence type="ECO:0000259" key="12">
    <source>
        <dbReference type="PROSITE" id="PS01124"/>
    </source>
</evidence>
<dbReference type="InterPro" id="IPR001789">
    <property type="entry name" value="Sig_transdc_resp-reg_receiver"/>
</dbReference>
<evidence type="ECO:0000256" key="10">
    <source>
        <dbReference type="PROSITE-ProRule" id="PRU00169"/>
    </source>
</evidence>
<evidence type="ECO:0000256" key="1">
    <source>
        <dbReference type="ARBA" id="ARBA00004496"/>
    </source>
</evidence>
<dbReference type="GO" id="GO:0003700">
    <property type="term" value="F:DNA-binding transcription factor activity"/>
    <property type="evidence" value="ECO:0007669"/>
    <property type="project" value="InterPro"/>
</dbReference>
<dbReference type="Proteomes" id="UP000095558">
    <property type="component" value="Unassembled WGS sequence"/>
</dbReference>
<evidence type="ECO:0000256" key="6">
    <source>
        <dbReference type="ARBA" id="ARBA00023015"/>
    </source>
</evidence>
<dbReference type="InterPro" id="IPR009057">
    <property type="entry name" value="Homeodomain-like_sf"/>
</dbReference>
<evidence type="ECO:0000256" key="7">
    <source>
        <dbReference type="ARBA" id="ARBA00023125"/>
    </source>
</evidence>
<dbReference type="PROSITE" id="PS01124">
    <property type="entry name" value="HTH_ARAC_FAMILY_2"/>
    <property type="match status" value="1"/>
</dbReference>
<sequence length="482" mass="56184">MNKLVIADDEKKVRNRVISIIESAHIPISEIIECDNGEKALDIIKNEEIDVLITDVNMPQLDGIMLAREIKKLGCNTKIIVISWYNDFDYAVNLLRSGVREYLLKPINKDDMINIMRLLQNELNDEKKEYKDNVNLLYDQIKHAFYHRDFYGDSINKTIIKLKHKVKETNYVIICTNYKQEKNISDNEFFFDSISGHNIIMTNPKNVNELLEGKLKGYGVGVSKVYNDLNLVYLASKEAIGKRKDNYFIRLNNPNCIREEKATKVCEIDNIIQLIGTARLEMACKYFTILVNMVKCCEIEIPQFEGIVTEILNKIQSNYGGIIEEKNLNIKELLNIYKCTNIDTYSNELFKLVKIINIKITNECEKYKIKIKMEEAIKYIDENYKNEINMTMVSNYVSMNYSVFSLDFKEYTGKNFVNYLKDIRLQEAKRLLDETDMKIIEIGEAVGYENDKHFLKVFKGAYSVTPSEYRKNIKNGRMIVTL</sequence>
<dbReference type="SMART" id="SM00342">
    <property type="entry name" value="HTH_ARAC"/>
    <property type="match status" value="1"/>
</dbReference>